<dbReference type="InterPro" id="IPR050881">
    <property type="entry name" value="LL-DAP_aminotransferase"/>
</dbReference>
<dbReference type="Pfam" id="PF00155">
    <property type="entry name" value="Aminotran_1_2"/>
    <property type="match status" value="1"/>
</dbReference>
<name>A0ABU1D689_9BURK</name>
<evidence type="ECO:0000313" key="6">
    <source>
        <dbReference type="Proteomes" id="UP001232156"/>
    </source>
</evidence>
<dbReference type="RefSeq" id="WP_347286995.1">
    <property type="nucleotide sequence ID" value="NZ_JAUZQE010000015.1"/>
</dbReference>
<dbReference type="CDD" id="cd00609">
    <property type="entry name" value="AAT_like"/>
    <property type="match status" value="1"/>
</dbReference>
<dbReference type="PANTHER" id="PTHR42832:SF1">
    <property type="entry name" value="GLUTAMATE-PYRUVATE AMINOTRANSFERASE ALAC"/>
    <property type="match status" value="1"/>
</dbReference>
<dbReference type="EMBL" id="JAUZQE010000015">
    <property type="protein sequence ID" value="MDR4125957.1"/>
    <property type="molecule type" value="Genomic_DNA"/>
</dbReference>
<dbReference type="InterPro" id="IPR004839">
    <property type="entry name" value="Aminotransferase_I/II_large"/>
</dbReference>
<dbReference type="EC" id="2.6.1.2" evidence="5"/>
<dbReference type="SUPFAM" id="SSF53383">
    <property type="entry name" value="PLP-dependent transferases"/>
    <property type="match status" value="1"/>
</dbReference>
<gene>
    <name evidence="5" type="primary">alaC</name>
    <name evidence="5" type="ORF">Q8947_08165</name>
</gene>
<keyword evidence="3 5" id="KW-0808">Transferase</keyword>
<dbReference type="InterPro" id="IPR015424">
    <property type="entry name" value="PyrdxlP-dep_Trfase"/>
</dbReference>
<dbReference type="NCBIfam" id="NF006033">
    <property type="entry name" value="PRK08175.1"/>
    <property type="match status" value="1"/>
</dbReference>
<comment type="caution">
    <text evidence="5">The sequence shown here is derived from an EMBL/GenBank/DDBJ whole genome shotgun (WGS) entry which is preliminary data.</text>
</comment>
<evidence type="ECO:0000313" key="5">
    <source>
        <dbReference type="EMBL" id="MDR4125957.1"/>
    </source>
</evidence>
<reference evidence="5 6" key="1">
    <citation type="submission" date="2023-08" db="EMBL/GenBank/DDBJ databases">
        <title>Alcaligenaceae gen. nov., a novel taxon isolated from the sludge of Yixing Pesticide Factory.</title>
        <authorList>
            <person name="Ruan L."/>
        </authorList>
    </citation>
    <scope>NUCLEOTIDE SEQUENCE [LARGE SCALE GENOMIC DNA]</scope>
    <source>
        <strain evidence="5 6">LG-2</strain>
    </source>
</reference>
<keyword evidence="6" id="KW-1185">Reference proteome</keyword>
<evidence type="ECO:0000256" key="3">
    <source>
        <dbReference type="ARBA" id="ARBA00022679"/>
    </source>
</evidence>
<proteinExistence type="predicted"/>
<evidence type="ECO:0000256" key="2">
    <source>
        <dbReference type="ARBA" id="ARBA00022576"/>
    </source>
</evidence>
<dbReference type="InterPro" id="IPR015422">
    <property type="entry name" value="PyrdxlP-dep_Trfase_small"/>
</dbReference>
<evidence type="ECO:0000259" key="4">
    <source>
        <dbReference type="Pfam" id="PF00155"/>
    </source>
</evidence>
<dbReference type="GO" id="GO:0004021">
    <property type="term" value="F:L-alanine:2-oxoglutarate aminotransferase activity"/>
    <property type="evidence" value="ECO:0007669"/>
    <property type="project" value="UniProtKB-EC"/>
</dbReference>
<protein>
    <submittedName>
        <fullName evidence="5">Alanine transaminase</fullName>
        <ecNumber evidence="5">2.6.1.2</ecNumber>
    </submittedName>
</protein>
<feature type="domain" description="Aminotransferase class I/classII large" evidence="4">
    <location>
        <begin position="31"/>
        <end position="382"/>
    </location>
</feature>
<dbReference type="Gene3D" id="3.40.640.10">
    <property type="entry name" value="Type I PLP-dependent aspartate aminotransferase-like (Major domain)"/>
    <property type="match status" value="1"/>
</dbReference>
<accession>A0ABU1D689</accession>
<sequence length="395" mass="43949">MSTFPRIERLPPYVFNITGELKMAARRRGEDIIDMSMGNPDGATPKHIVDKLVEAVQRPDTHGYSVSRGIPRLRKAISAWYDRRYDVQIDPETEAIVTIGSKEGLAHLMLATLDRGDTVLVPNPSYPIHIYGAVIAGANIRSVPIAPGLDFFEEIERAVRETIPRPKMMILGFPSNPTAQCVDLSFFERIVALAREHNILVVHDLAYADITFDGYVAPSIMQVEGARDVAVEFFTMSKSYNMAGWRVGFMVGNPQLVSALARIKSYHDYGMFTPIQVASIAALEGPQDCVAQVVAQYQSRRDVLAKGLHEAGWPVDLPKASMYIWARIPEAYRSIGSLEFSKRLLADAKVAVSPGIGFGDYGDEYVRFALIENEQRIRQAVRGIKDMFRKDGVGK</sequence>
<dbReference type="Proteomes" id="UP001232156">
    <property type="component" value="Unassembled WGS sequence"/>
</dbReference>
<evidence type="ECO:0000256" key="1">
    <source>
        <dbReference type="ARBA" id="ARBA00001933"/>
    </source>
</evidence>
<keyword evidence="2 5" id="KW-0032">Aminotransferase</keyword>
<dbReference type="InterPro" id="IPR015421">
    <property type="entry name" value="PyrdxlP-dep_Trfase_major"/>
</dbReference>
<organism evidence="5 6">
    <name type="scientific">Yanghanlia caeni</name>
    <dbReference type="NCBI Taxonomy" id="3064283"/>
    <lineage>
        <taxon>Bacteria</taxon>
        <taxon>Pseudomonadati</taxon>
        <taxon>Pseudomonadota</taxon>
        <taxon>Betaproteobacteria</taxon>
        <taxon>Burkholderiales</taxon>
        <taxon>Alcaligenaceae</taxon>
        <taxon>Yanghanlia</taxon>
    </lineage>
</organism>
<comment type="cofactor">
    <cofactor evidence="1">
        <name>pyridoxal 5'-phosphate</name>
        <dbReference type="ChEBI" id="CHEBI:597326"/>
    </cofactor>
</comment>
<dbReference type="PANTHER" id="PTHR42832">
    <property type="entry name" value="AMINO ACID AMINOTRANSFERASE"/>
    <property type="match status" value="1"/>
</dbReference>
<dbReference type="Gene3D" id="3.90.1150.10">
    <property type="entry name" value="Aspartate Aminotransferase, domain 1"/>
    <property type="match status" value="1"/>
</dbReference>